<sequence length="312" mass="34828">MIQTTAKNKVIIGSRESRLAVLQSEMVRDYIKEQHPGLDVEILTMKTTGDKILDRTLDKVGGKGLFVKELDKALLEGRTMLSVHSLKDMPMEVPEDLPLLAFSRREDPRDVLVLPEGAASLDPLKPLGCSSLRRTLQLQTIYPDMKVKSIRGNLQTRLRKLDAGEYAGLILAAAGLKRLGLEKRIHRYFSADEILPAAGQGILAVQGHKGLKYEYLSGYKDEDAWIAGTAERAFVRYLDGGCSSPVAAFGIVEGEELFLRGLYYREKDGRYFKDSIRGPKTEAARLGMCLAEQMKREHEEQENDKYTGGEPV</sequence>
<dbReference type="EC" id="2.5.1.61" evidence="8"/>
<evidence type="ECO:0000259" key="10">
    <source>
        <dbReference type="Pfam" id="PF03900"/>
    </source>
</evidence>
<dbReference type="InterPro" id="IPR022417">
    <property type="entry name" value="Porphobilin_deaminase_N"/>
</dbReference>
<dbReference type="PANTHER" id="PTHR11557:SF0">
    <property type="entry name" value="PORPHOBILINOGEN DEAMINASE"/>
    <property type="match status" value="1"/>
</dbReference>
<evidence type="ECO:0000313" key="11">
    <source>
        <dbReference type="EMBL" id="CUN42171.1"/>
    </source>
</evidence>
<protein>
    <recommendedName>
        <fullName evidence="8">Porphobilinogen deaminase</fullName>
        <shortName evidence="8">PBG</shortName>
        <ecNumber evidence="8">2.5.1.61</ecNumber>
    </recommendedName>
    <alternativeName>
        <fullName evidence="8">Hydroxymethylbilane synthase</fullName>
        <shortName evidence="8">HMBS</shortName>
    </alternativeName>
    <alternativeName>
        <fullName evidence="8">Pre-uroporphyrinogen synthase</fullName>
    </alternativeName>
</protein>
<reference evidence="12 14" key="2">
    <citation type="journal article" date="2019" name="Science, e1252229">
        <title>Invertible promoters mediate bacterial phase variation, antibiotic resistance, and host adaptation in the gut.</title>
        <authorList>
            <person name="Jiang X."/>
            <person name="Hall A.B."/>
            <person name="Arthur T.D."/>
            <person name="Plichta D.R."/>
            <person name="Covington C.T."/>
            <person name="Poyet M."/>
            <person name="Crothers J."/>
            <person name="Moses P.L."/>
            <person name="Tolonen A.C."/>
            <person name="Vlamakis H."/>
            <person name="Alm E.J."/>
            <person name="Xavier R.J."/>
        </authorList>
    </citation>
    <scope>NUCLEOTIDE SEQUENCE [LARGE SCALE GENOMIC DNA]</scope>
    <source>
        <strain evidence="12">Af_0058</strain>
        <strain evidence="14">af_0058</strain>
    </source>
</reference>
<dbReference type="EMBL" id="CYZD01000001">
    <property type="protein sequence ID" value="CUN42171.1"/>
    <property type="molecule type" value="Genomic_DNA"/>
</dbReference>
<feature type="domain" description="Porphobilinogen deaminase C-terminal" evidence="10">
    <location>
        <begin position="227"/>
        <end position="295"/>
    </location>
</feature>
<dbReference type="PANTHER" id="PTHR11557">
    <property type="entry name" value="PORPHOBILINOGEN DEAMINASE"/>
    <property type="match status" value="1"/>
</dbReference>
<dbReference type="Gene3D" id="3.40.190.10">
    <property type="entry name" value="Periplasmic binding protein-like II"/>
    <property type="match status" value="2"/>
</dbReference>
<dbReference type="SUPFAM" id="SSF53850">
    <property type="entry name" value="Periplasmic binding protein-like II"/>
    <property type="match status" value="1"/>
</dbReference>
<comment type="function">
    <text evidence="1 8">Tetrapolymerization of the monopyrrole PBG into the hydroxymethylbilane pre-uroporphyrinogen in several discrete steps.</text>
</comment>
<proteinExistence type="inferred from homology"/>
<dbReference type="GO" id="GO:0005737">
    <property type="term" value="C:cytoplasm"/>
    <property type="evidence" value="ECO:0007669"/>
    <property type="project" value="UniProtKB-UniRule"/>
</dbReference>
<dbReference type="Pfam" id="PF01379">
    <property type="entry name" value="Porphobil_deam"/>
    <property type="match status" value="1"/>
</dbReference>
<evidence type="ECO:0000259" key="9">
    <source>
        <dbReference type="Pfam" id="PF01379"/>
    </source>
</evidence>
<dbReference type="Proteomes" id="UP000095409">
    <property type="component" value="Unassembled WGS sequence"/>
</dbReference>
<dbReference type="GO" id="GO:0006782">
    <property type="term" value="P:protoporphyrinogen IX biosynthetic process"/>
    <property type="evidence" value="ECO:0007669"/>
    <property type="project" value="UniProtKB-UniRule"/>
</dbReference>
<dbReference type="AlphaFoldDB" id="A0A173WRS1"/>
<dbReference type="InterPro" id="IPR000860">
    <property type="entry name" value="HemC"/>
</dbReference>
<dbReference type="GO" id="GO:0004418">
    <property type="term" value="F:hydroxymethylbilane synthase activity"/>
    <property type="evidence" value="ECO:0007669"/>
    <property type="project" value="UniProtKB-UniRule"/>
</dbReference>
<comment type="similarity">
    <text evidence="3 8">Belongs to the HMBS family.</text>
</comment>
<evidence type="ECO:0000256" key="1">
    <source>
        <dbReference type="ARBA" id="ARBA00002869"/>
    </source>
</evidence>
<keyword evidence="5 8" id="KW-0808">Transferase</keyword>
<comment type="miscellaneous">
    <text evidence="8">The porphobilinogen subunits are added to the dipyrromethane group.</text>
</comment>
<dbReference type="EMBL" id="RCXQ01000024">
    <property type="protein sequence ID" value="RYT61307.1"/>
    <property type="molecule type" value="Genomic_DNA"/>
</dbReference>
<dbReference type="NCBIfam" id="TIGR00212">
    <property type="entry name" value="hemC"/>
    <property type="match status" value="1"/>
</dbReference>
<dbReference type="RefSeq" id="WP_005425429.1">
    <property type="nucleotide sequence ID" value="NZ_CAXSOH010000004.1"/>
</dbReference>
<comment type="catalytic activity">
    <reaction evidence="7 8">
        <text>4 porphobilinogen + H2O = hydroxymethylbilane + 4 NH4(+)</text>
        <dbReference type="Rhea" id="RHEA:13185"/>
        <dbReference type="ChEBI" id="CHEBI:15377"/>
        <dbReference type="ChEBI" id="CHEBI:28938"/>
        <dbReference type="ChEBI" id="CHEBI:57845"/>
        <dbReference type="ChEBI" id="CHEBI:58126"/>
        <dbReference type="EC" id="2.5.1.61"/>
    </reaction>
</comment>
<dbReference type="Proteomes" id="UP000293506">
    <property type="component" value="Unassembled WGS sequence"/>
</dbReference>
<dbReference type="PROSITE" id="PS00533">
    <property type="entry name" value="PORPHOBILINOGEN_DEAM"/>
    <property type="match status" value="1"/>
</dbReference>
<dbReference type="Gene3D" id="3.30.160.40">
    <property type="entry name" value="Porphobilinogen deaminase, C-terminal domain"/>
    <property type="match status" value="1"/>
</dbReference>
<evidence type="ECO:0000256" key="2">
    <source>
        <dbReference type="ARBA" id="ARBA00004735"/>
    </source>
</evidence>
<comment type="cofactor">
    <cofactor evidence="8">
        <name>dipyrromethane</name>
        <dbReference type="ChEBI" id="CHEBI:60342"/>
    </cofactor>
    <text evidence="8">Binds 1 dipyrromethane group covalently.</text>
</comment>
<gene>
    <name evidence="8 11" type="primary">hemC</name>
    <name evidence="12" type="ORF">EAI82_15205</name>
    <name evidence="11" type="ORF">ERS852394_00193</name>
</gene>
<evidence type="ECO:0000313" key="12">
    <source>
        <dbReference type="EMBL" id="RYT61307.1"/>
    </source>
</evidence>
<name>A0A173WRS1_9FIRM</name>
<dbReference type="InterPro" id="IPR022419">
    <property type="entry name" value="Porphobilin_deaminase_cofac_BS"/>
</dbReference>
<dbReference type="FunFam" id="3.40.190.10:FF:000005">
    <property type="entry name" value="Porphobilinogen deaminase"/>
    <property type="match status" value="1"/>
</dbReference>
<dbReference type="InterPro" id="IPR022418">
    <property type="entry name" value="Porphobilinogen_deaminase_C"/>
</dbReference>
<dbReference type="FunFam" id="3.40.190.10:FF:000004">
    <property type="entry name" value="Porphobilinogen deaminase"/>
    <property type="match status" value="1"/>
</dbReference>
<comment type="pathway">
    <text evidence="2">Porphyrin-containing compound metabolism; protoporphyrin-IX biosynthesis; coproporphyrinogen-III from 5-aminolevulinate: step 2/4.</text>
</comment>
<evidence type="ECO:0000256" key="4">
    <source>
        <dbReference type="ARBA" id="ARBA00011245"/>
    </source>
</evidence>
<evidence type="ECO:0000313" key="14">
    <source>
        <dbReference type="Proteomes" id="UP000293506"/>
    </source>
</evidence>
<dbReference type="HAMAP" id="MF_00260">
    <property type="entry name" value="Porphobil_deam"/>
    <property type="match status" value="1"/>
</dbReference>
<evidence type="ECO:0000313" key="13">
    <source>
        <dbReference type="Proteomes" id="UP000095409"/>
    </source>
</evidence>
<dbReference type="InterPro" id="IPR036803">
    <property type="entry name" value="Porphobilinogen_deaminase_C_sf"/>
</dbReference>
<dbReference type="PRINTS" id="PR00151">
    <property type="entry name" value="PORPHBDMNASE"/>
</dbReference>
<reference evidence="11 13" key="1">
    <citation type="submission" date="2015-09" db="EMBL/GenBank/DDBJ databases">
        <authorList>
            <consortium name="Pathogen Informatics"/>
        </authorList>
    </citation>
    <scope>NUCLEOTIDE SEQUENCE [LARGE SCALE GENOMIC DNA]</scope>
    <source>
        <strain evidence="11 13">2789STDY5608837</strain>
    </source>
</reference>
<comment type="subunit">
    <text evidence="4 8">Monomer.</text>
</comment>
<accession>A0A173WRS1</accession>
<dbReference type="Pfam" id="PF03900">
    <property type="entry name" value="Porphobil_deamC"/>
    <property type="match status" value="1"/>
</dbReference>
<feature type="domain" description="Porphobilinogen deaminase N-terminal" evidence="9">
    <location>
        <begin position="11"/>
        <end position="209"/>
    </location>
</feature>
<dbReference type="GeneID" id="79804424"/>
<dbReference type="PIRSF" id="PIRSF001438">
    <property type="entry name" value="4pyrrol_synth_OHMeBilane_synth"/>
    <property type="match status" value="1"/>
</dbReference>
<evidence type="ECO:0000256" key="7">
    <source>
        <dbReference type="ARBA" id="ARBA00048169"/>
    </source>
</evidence>
<evidence type="ECO:0000256" key="5">
    <source>
        <dbReference type="ARBA" id="ARBA00022679"/>
    </source>
</evidence>
<evidence type="ECO:0000256" key="6">
    <source>
        <dbReference type="ARBA" id="ARBA00023244"/>
    </source>
</evidence>
<keyword evidence="6 8" id="KW-0627">Porphyrin biosynthesis</keyword>
<feature type="modified residue" description="S-(dipyrrolylmethanemethyl)cysteine" evidence="8">
    <location>
        <position position="242"/>
    </location>
</feature>
<dbReference type="SUPFAM" id="SSF54782">
    <property type="entry name" value="Porphobilinogen deaminase (hydroxymethylbilane synthase), C-terminal domain"/>
    <property type="match status" value="1"/>
</dbReference>
<evidence type="ECO:0000256" key="8">
    <source>
        <dbReference type="HAMAP-Rule" id="MF_00260"/>
    </source>
</evidence>
<organism evidence="11 13">
    <name type="scientific">Blautia obeum</name>
    <dbReference type="NCBI Taxonomy" id="40520"/>
    <lineage>
        <taxon>Bacteria</taxon>
        <taxon>Bacillati</taxon>
        <taxon>Bacillota</taxon>
        <taxon>Clostridia</taxon>
        <taxon>Lachnospirales</taxon>
        <taxon>Lachnospiraceae</taxon>
        <taxon>Blautia</taxon>
    </lineage>
</organism>
<evidence type="ECO:0000256" key="3">
    <source>
        <dbReference type="ARBA" id="ARBA00005638"/>
    </source>
</evidence>